<keyword evidence="9 10" id="KW-0807">Transducer</keyword>
<comment type="caution">
    <text evidence="14">The sequence shown here is derived from an EMBL/GenBank/DDBJ whole genome shotgun (WGS) entry which is preliminary data.</text>
</comment>
<keyword evidence="6 12" id="KW-0472">Membrane</keyword>
<dbReference type="InterPro" id="IPR000276">
    <property type="entry name" value="GPCR_Rhodpsn"/>
</dbReference>
<dbReference type="GO" id="GO:0043410">
    <property type="term" value="P:positive regulation of MAPK cascade"/>
    <property type="evidence" value="ECO:0007669"/>
    <property type="project" value="TreeGrafter"/>
</dbReference>
<dbReference type="GO" id="GO:0016907">
    <property type="term" value="F:G protein-coupled acetylcholine receptor activity"/>
    <property type="evidence" value="ECO:0007669"/>
    <property type="project" value="InterPro"/>
</dbReference>
<dbReference type="Gene3D" id="1.20.1070.10">
    <property type="entry name" value="Rhodopsin 7-helix transmembrane proteins"/>
    <property type="match status" value="2"/>
</dbReference>
<dbReference type="PRINTS" id="PR00237">
    <property type="entry name" value="GPCRRHODOPSN"/>
</dbReference>
<feature type="transmembrane region" description="Helical" evidence="12">
    <location>
        <begin position="161"/>
        <end position="187"/>
    </location>
</feature>
<keyword evidence="3 10" id="KW-0812">Transmembrane</keyword>
<protein>
    <submittedName>
        <fullName evidence="14">CHRM3</fullName>
    </submittedName>
</protein>
<gene>
    <name evidence="14" type="ORF">SPHA_47174</name>
</gene>
<feature type="compositionally biased region" description="Basic residues" evidence="11">
    <location>
        <begin position="903"/>
        <end position="916"/>
    </location>
</feature>
<dbReference type="PRINTS" id="PR00243">
    <property type="entry name" value="MUSCARINICR"/>
</dbReference>
<feature type="transmembrane region" description="Helical" evidence="12">
    <location>
        <begin position="968"/>
        <end position="987"/>
    </location>
</feature>
<keyword evidence="7" id="KW-1015">Disulfide bond</keyword>
<feature type="region of interest" description="Disordered" evidence="11">
    <location>
        <begin position="865"/>
        <end position="886"/>
    </location>
</feature>
<dbReference type="Proteomes" id="UP000597762">
    <property type="component" value="Unassembled WGS sequence"/>
</dbReference>
<keyword evidence="4 12" id="KW-1133">Transmembrane helix</keyword>
<evidence type="ECO:0000256" key="12">
    <source>
        <dbReference type="SAM" id="Phobius"/>
    </source>
</evidence>
<dbReference type="PROSITE" id="PS50262">
    <property type="entry name" value="G_PROTEIN_RECEP_F1_2"/>
    <property type="match status" value="1"/>
</dbReference>
<dbReference type="InterPro" id="IPR000995">
    <property type="entry name" value="Musac_Ach_rcpt"/>
</dbReference>
<feature type="region of interest" description="Disordered" evidence="11">
    <location>
        <begin position="440"/>
        <end position="481"/>
    </location>
</feature>
<name>A0A812D4F6_ACAPH</name>
<evidence type="ECO:0000256" key="10">
    <source>
        <dbReference type="RuleBase" id="RU000688"/>
    </source>
</evidence>
<dbReference type="PANTHER" id="PTHR24248:SF185">
    <property type="entry name" value="DOPAMINE RECEPTOR 2"/>
    <property type="match status" value="1"/>
</dbReference>
<evidence type="ECO:0000256" key="11">
    <source>
        <dbReference type="SAM" id="MobiDB-lite"/>
    </source>
</evidence>
<dbReference type="PANTHER" id="PTHR24248">
    <property type="entry name" value="ADRENERGIC RECEPTOR-RELATED G-PROTEIN COUPLED RECEPTOR"/>
    <property type="match status" value="1"/>
</dbReference>
<feature type="transmembrane region" description="Helical" evidence="12">
    <location>
        <begin position="927"/>
        <end position="948"/>
    </location>
</feature>
<feature type="transmembrane region" description="Helical" evidence="12">
    <location>
        <begin position="241"/>
        <end position="266"/>
    </location>
</feature>
<feature type="compositionally biased region" description="Acidic residues" evidence="11">
    <location>
        <begin position="755"/>
        <end position="769"/>
    </location>
</feature>
<organism evidence="14 15">
    <name type="scientific">Acanthosepion pharaonis</name>
    <name type="common">Pharaoh cuttlefish</name>
    <name type="synonym">Sepia pharaonis</name>
    <dbReference type="NCBI Taxonomy" id="158019"/>
    <lineage>
        <taxon>Eukaryota</taxon>
        <taxon>Metazoa</taxon>
        <taxon>Spiralia</taxon>
        <taxon>Lophotrochozoa</taxon>
        <taxon>Mollusca</taxon>
        <taxon>Cephalopoda</taxon>
        <taxon>Coleoidea</taxon>
        <taxon>Decapodiformes</taxon>
        <taxon>Sepiida</taxon>
        <taxon>Sepiina</taxon>
        <taxon>Sepiidae</taxon>
        <taxon>Acanthosepion</taxon>
    </lineage>
</organism>
<feature type="transmembrane region" description="Helical" evidence="12">
    <location>
        <begin position="199"/>
        <end position="220"/>
    </location>
</feature>
<dbReference type="AlphaFoldDB" id="A0A812D4F6"/>
<evidence type="ECO:0000313" key="14">
    <source>
        <dbReference type="EMBL" id="CAE1288546.1"/>
    </source>
</evidence>
<comment type="similarity">
    <text evidence="10">Belongs to the G-protein coupled receptor 1 family.</text>
</comment>
<evidence type="ECO:0000256" key="8">
    <source>
        <dbReference type="ARBA" id="ARBA00023170"/>
    </source>
</evidence>
<sequence length="1006" mass="109236">MSLATFFNSGSGGGGGGGGGGDSGSSGAAVAAHQLNTIGAYRISQGGPAAVAAVAAAAAADPNMSVSTAAYAAAAAATAVHFSGSGAFGLDNSTDYDYGLNDTLNDSQSMSDAPFESPLPLWSTIILGAMAGICSLVTVLGNAMVLFSFAIERTIRQPTNYFIASLAVSDLLIGAFSMPFFTSYILLGQWPMGPWLCDLWLSLDWTVCLASQYTVFLITMDRFFSVKLPAKYRNWRTERKVIVMIATTWVVPISVFFTCIIGWQFFVGERTVTETECEVQFMSDPIFLLLLTIGYYWTTLIVMCGLYTGIYRVALTLQRKSEAKHKKIHAAMEMATDHRRNANSVGAAHNDEIGGGGDAVANKDGKKGAGMTTTSFSSKRSSEKEEERSSSPAFASDDENSSQSPKPSKKPSPKDLPQLLCEIGKVPAGLIEEPPASALKPKAKTNDQHHHGKKSKLTLRNSSKSSQKKSNRVENLKHKSSPATSMIVVPMAQKMSTNTVVTVYEPTEMTTGQSASSSLPLVENRRTTVPLMPNECSNFVEDDVCCDQPLGMSAAENMRLLSSPPLVPLPLPAPIPAPPLVVPATPAEDVEVSKENELKCKIVDEEIEISRGGGEVAGGNKVDVEVEEQAKEEEEEEDARSDRKSDIVEQLGENGEVVTTTDRQLSASIANDIGSSESLSPVWKRRSLAKSSEPSSPSSIHGSRITITEQEIQFDGEAITPEEREHEEEEEKEEEEEEQGEEEEQEEKVDQQPREEEEEEDEDEADAGDVDGATASLLQPCASEPTLTGSDDAPMKINATRSLSGTGTGSGPVSALDSANKRLLGDQIRPFGNSTKLDMAAVAAAAVAAASGKAFPPKIANENRARREQQLANSKNNDDFSSITSKRNLKHNSPFQTIMRSLNKPKVRRRSRKEKTKSKSENRARKALRTITFILGAFVLCWTPYHLMVAIIGLCGSYKCINIPLYQITYWLCYLNSPINPFCYAFANVQFKRTFLRILRLDWHRT</sequence>
<feature type="compositionally biased region" description="Polar residues" evidence="11">
    <location>
        <begin position="657"/>
        <end position="679"/>
    </location>
</feature>
<accession>A0A812D4F6</accession>
<feature type="compositionally biased region" description="Polar residues" evidence="11">
    <location>
        <begin position="870"/>
        <end position="886"/>
    </location>
</feature>
<evidence type="ECO:0000256" key="1">
    <source>
        <dbReference type="ARBA" id="ARBA00004651"/>
    </source>
</evidence>
<feature type="region of interest" description="Disordered" evidence="11">
    <location>
        <begin position="627"/>
        <end position="814"/>
    </location>
</feature>
<comment type="subcellular location">
    <subcellularLocation>
        <location evidence="1">Cell membrane</location>
        <topology evidence="1">Multi-pass membrane protein</topology>
    </subcellularLocation>
</comment>
<dbReference type="OrthoDB" id="10071887at2759"/>
<evidence type="ECO:0000256" key="3">
    <source>
        <dbReference type="ARBA" id="ARBA00022692"/>
    </source>
</evidence>
<keyword evidence="2" id="KW-1003">Cell membrane</keyword>
<keyword evidence="5 10" id="KW-0297">G-protein coupled receptor</keyword>
<dbReference type="GO" id="GO:0005886">
    <property type="term" value="C:plasma membrane"/>
    <property type="evidence" value="ECO:0007669"/>
    <property type="project" value="UniProtKB-SubCell"/>
</dbReference>
<feature type="compositionally biased region" description="Gly residues" evidence="11">
    <location>
        <begin position="10"/>
        <end position="24"/>
    </location>
</feature>
<evidence type="ECO:0000256" key="4">
    <source>
        <dbReference type="ARBA" id="ARBA00022989"/>
    </source>
</evidence>
<keyword evidence="8 10" id="KW-0675">Receptor</keyword>
<evidence type="ECO:0000256" key="5">
    <source>
        <dbReference type="ARBA" id="ARBA00023040"/>
    </source>
</evidence>
<feature type="compositionally biased region" description="Acidic residues" evidence="11">
    <location>
        <begin position="627"/>
        <end position="639"/>
    </location>
</feature>
<dbReference type="SMART" id="SM01381">
    <property type="entry name" value="7TM_GPCR_Srsx"/>
    <property type="match status" value="1"/>
</dbReference>
<feature type="compositionally biased region" description="Basic and acidic residues" evidence="11">
    <location>
        <begin position="380"/>
        <end position="389"/>
    </location>
</feature>
<proteinExistence type="inferred from homology"/>
<feature type="transmembrane region" description="Helical" evidence="12">
    <location>
        <begin position="286"/>
        <end position="310"/>
    </location>
</feature>
<evidence type="ECO:0000313" key="15">
    <source>
        <dbReference type="Proteomes" id="UP000597762"/>
    </source>
</evidence>
<dbReference type="PROSITE" id="PS00237">
    <property type="entry name" value="G_PROTEIN_RECEP_F1_1"/>
    <property type="match status" value="1"/>
</dbReference>
<reference evidence="14" key="1">
    <citation type="submission" date="2021-01" db="EMBL/GenBank/DDBJ databases">
        <authorList>
            <person name="Li R."/>
            <person name="Bekaert M."/>
        </authorList>
    </citation>
    <scope>NUCLEOTIDE SEQUENCE</scope>
    <source>
        <strain evidence="14">Farmed</strain>
    </source>
</reference>
<dbReference type="InterPro" id="IPR017452">
    <property type="entry name" value="GPCR_Rhodpsn_7TM"/>
</dbReference>
<keyword evidence="15" id="KW-1185">Reference proteome</keyword>
<evidence type="ECO:0000256" key="6">
    <source>
        <dbReference type="ARBA" id="ARBA00023136"/>
    </source>
</evidence>
<feature type="domain" description="G-protein coupled receptors family 1 profile" evidence="13">
    <location>
        <begin position="141"/>
        <end position="984"/>
    </location>
</feature>
<dbReference type="SUPFAM" id="SSF81321">
    <property type="entry name" value="Family A G protein-coupled receptor-like"/>
    <property type="match status" value="2"/>
</dbReference>
<feature type="region of interest" description="Disordered" evidence="11">
    <location>
        <begin position="346"/>
        <end position="417"/>
    </location>
</feature>
<evidence type="ECO:0000256" key="9">
    <source>
        <dbReference type="ARBA" id="ARBA00023224"/>
    </source>
</evidence>
<evidence type="ECO:0000256" key="7">
    <source>
        <dbReference type="ARBA" id="ARBA00023157"/>
    </source>
</evidence>
<feature type="transmembrane region" description="Helical" evidence="12">
    <location>
        <begin position="121"/>
        <end position="149"/>
    </location>
</feature>
<dbReference type="FunFam" id="1.20.1070.10:FF:000365">
    <property type="entry name" value="Muscarinic acetylcholine receptor gar-2"/>
    <property type="match status" value="1"/>
</dbReference>
<feature type="region of interest" description="Disordered" evidence="11">
    <location>
        <begin position="1"/>
        <end position="26"/>
    </location>
</feature>
<dbReference type="Pfam" id="PF00001">
    <property type="entry name" value="7tm_1"/>
    <property type="match status" value="2"/>
</dbReference>
<dbReference type="GO" id="GO:0045202">
    <property type="term" value="C:synapse"/>
    <property type="evidence" value="ECO:0007669"/>
    <property type="project" value="GOC"/>
</dbReference>
<evidence type="ECO:0000256" key="2">
    <source>
        <dbReference type="ARBA" id="ARBA00022475"/>
    </source>
</evidence>
<evidence type="ECO:0000259" key="13">
    <source>
        <dbReference type="PROSITE" id="PS50262"/>
    </source>
</evidence>
<feature type="compositionally biased region" description="Acidic residues" evidence="11">
    <location>
        <begin position="725"/>
        <end position="747"/>
    </location>
</feature>
<dbReference type="GO" id="GO:0071880">
    <property type="term" value="P:adenylate cyclase-activating adrenergic receptor signaling pathway"/>
    <property type="evidence" value="ECO:0007669"/>
    <property type="project" value="TreeGrafter"/>
</dbReference>
<dbReference type="EMBL" id="CAHIKZ030002545">
    <property type="protein sequence ID" value="CAE1288546.1"/>
    <property type="molecule type" value="Genomic_DNA"/>
</dbReference>
<feature type="region of interest" description="Disordered" evidence="11">
    <location>
        <begin position="900"/>
        <end position="923"/>
    </location>
</feature>